<feature type="compositionally biased region" description="Low complexity" evidence="1">
    <location>
        <begin position="1"/>
        <end position="25"/>
    </location>
</feature>
<feature type="region of interest" description="Disordered" evidence="1">
    <location>
        <begin position="1"/>
        <end position="42"/>
    </location>
</feature>
<dbReference type="Proteomes" id="UP001341281">
    <property type="component" value="Chromosome 09"/>
</dbReference>
<evidence type="ECO:0000313" key="3">
    <source>
        <dbReference type="Proteomes" id="UP001341281"/>
    </source>
</evidence>
<reference evidence="2 3" key="1">
    <citation type="submission" date="2024-02" db="EMBL/GenBank/DDBJ databases">
        <title>High-quality chromosome-scale genome assembly of Pensacola bahiagrass (Paspalum notatum Flugge var. saurae).</title>
        <authorList>
            <person name="Vega J.M."/>
            <person name="Podio M."/>
            <person name="Orjuela J."/>
            <person name="Siena L.A."/>
            <person name="Pessino S.C."/>
            <person name="Combes M.C."/>
            <person name="Mariac C."/>
            <person name="Albertini E."/>
            <person name="Pupilli F."/>
            <person name="Ortiz J.P.A."/>
            <person name="Leblanc O."/>
        </authorList>
    </citation>
    <scope>NUCLEOTIDE SEQUENCE [LARGE SCALE GENOMIC DNA]</scope>
    <source>
        <strain evidence="2">R1</strain>
        <tissue evidence="2">Leaf</tissue>
    </source>
</reference>
<accession>A0AAQ3UNK8</accession>
<sequence>MAAAARAPGNAGLRGQRQYGRPPGVETREGEGTGEVTGDARETLTSVAVPSSRTASAGFATGAYCWEPETTTEAQDKVEGGLLLDVVICQGTAILQLLASKDEALLVRRNALLVLNLCLHIVDDSTSKVIVLPVSVLTKICMPPRRRRTRCRSTPILKLLASKDKSLLVWGNALLILDLGLHIVNCIRGLNLQCDSLASQRLHKDLHATTQAEDEVKGGLLLDIIVSQSSPVLQLLACKDQALLVWGDTLLVLDLCLHIVNGLHLQGDGLASKGLHKDLHATTQTEDKVQGGLLLNVVICKRATVLKLLASKDEALLVWRNSFLVLDLCLDIVNCVR</sequence>
<gene>
    <name evidence="2" type="ORF">U9M48_040524</name>
</gene>
<evidence type="ECO:0000256" key="1">
    <source>
        <dbReference type="SAM" id="MobiDB-lite"/>
    </source>
</evidence>
<dbReference type="AlphaFoldDB" id="A0AAQ3UNK8"/>
<name>A0AAQ3UNK8_PASNO</name>
<organism evidence="2 3">
    <name type="scientific">Paspalum notatum var. saurae</name>
    <dbReference type="NCBI Taxonomy" id="547442"/>
    <lineage>
        <taxon>Eukaryota</taxon>
        <taxon>Viridiplantae</taxon>
        <taxon>Streptophyta</taxon>
        <taxon>Embryophyta</taxon>
        <taxon>Tracheophyta</taxon>
        <taxon>Spermatophyta</taxon>
        <taxon>Magnoliopsida</taxon>
        <taxon>Liliopsida</taxon>
        <taxon>Poales</taxon>
        <taxon>Poaceae</taxon>
        <taxon>PACMAD clade</taxon>
        <taxon>Panicoideae</taxon>
        <taxon>Andropogonodae</taxon>
        <taxon>Paspaleae</taxon>
        <taxon>Paspalinae</taxon>
        <taxon>Paspalum</taxon>
    </lineage>
</organism>
<dbReference type="EMBL" id="CP144753">
    <property type="protein sequence ID" value="WVZ94658.1"/>
    <property type="molecule type" value="Genomic_DNA"/>
</dbReference>
<keyword evidence="3" id="KW-1185">Reference proteome</keyword>
<evidence type="ECO:0000313" key="2">
    <source>
        <dbReference type="EMBL" id="WVZ94658.1"/>
    </source>
</evidence>
<protein>
    <submittedName>
        <fullName evidence="2">Uncharacterized protein</fullName>
    </submittedName>
</protein>
<proteinExistence type="predicted"/>